<gene>
    <name evidence="1" type="ORF">GGR35_001408</name>
</gene>
<dbReference type="Proteomes" id="UP000583101">
    <property type="component" value="Unassembled WGS sequence"/>
</dbReference>
<accession>A0ABR6I6Z6</accession>
<name>A0ABR6I6Z6_9SPHI</name>
<evidence type="ECO:0000313" key="1">
    <source>
        <dbReference type="EMBL" id="MBB3968816.1"/>
    </source>
</evidence>
<reference evidence="1 2" key="1">
    <citation type="submission" date="2020-08" db="EMBL/GenBank/DDBJ databases">
        <title>Genomic Encyclopedia of Type Strains, Phase IV (KMG-IV): sequencing the most valuable type-strain genomes for metagenomic binning, comparative biology and taxonomic classification.</title>
        <authorList>
            <person name="Goeker M."/>
        </authorList>
    </citation>
    <scope>NUCLEOTIDE SEQUENCE [LARGE SCALE GENOMIC DNA]</scope>
    <source>
        <strain evidence="1 2">DSM 100995</strain>
    </source>
</reference>
<organism evidence="1 2">
    <name type="scientific">Mucilaginibacter phyllosphaerae</name>
    <dbReference type="NCBI Taxonomy" id="1812349"/>
    <lineage>
        <taxon>Bacteria</taxon>
        <taxon>Pseudomonadati</taxon>
        <taxon>Bacteroidota</taxon>
        <taxon>Sphingobacteriia</taxon>
        <taxon>Sphingobacteriales</taxon>
        <taxon>Sphingobacteriaceae</taxon>
        <taxon>Mucilaginibacter</taxon>
    </lineage>
</organism>
<evidence type="ECO:0008006" key="3">
    <source>
        <dbReference type="Google" id="ProtNLM"/>
    </source>
</evidence>
<sequence length="168" mass="17327">MNTVGLMNKCYSKLVVIIFLAIAVTGCKIDPPLNPDGTPLTPGSTSGSSGTSISYTLDGKTTKFTIGFFQVISASIIPPNGSVQIGGGLDPATSFSLIAATSATGTFNADIITIGKNLLGEGKVTFTEIKTTDNTGLKGTVKGTFTGKVKDLTDFTEKEISGSFSINM</sequence>
<dbReference type="EMBL" id="JACIEG010000002">
    <property type="protein sequence ID" value="MBB3968816.1"/>
    <property type="molecule type" value="Genomic_DNA"/>
</dbReference>
<dbReference type="RefSeq" id="WP_158285226.1">
    <property type="nucleotide sequence ID" value="NZ_BMCZ01000004.1"/>
</dbReference>
<proteinExistence type="predicted"/>
<keyword evidence="2" id="KW-1185">Reference proteome</keyword>
<evidence type="ECO:0000313" key="2">
    <source>
        <dbReference type="Proteomes" id="UP000583101"/>
    </source>
</evidence>
<protein>
    <recommendedName>
        <fullName evidence="3">CHRD domain-containing protein</fullName>
    </recommendedName>
</protein>
<comment type="caution">
    <text evidence="1">The sequence shown here is derived from an EMBL/GenBank/DDBJ whole genome shotgun (WGS) entry which is preliminary data.</text>
</comment>